<evidence type="ECO:0000313" key="3">
    <source>
        <dbReference type="Proteomes" id="UP001144323"/>
    </source>
</evidence>
<evidence type="ECO:0000256" key="1">
    <source>
        <dbReference type="SAM" id="MobiDB-lite"/>
    </source>
</evidence>
<gene>
    <name evidence="2" type="ORF">LMG27198_32700</name>
</gene>
<dbReference type="Proteomes" id="UP001144323">
    <property type="component" value="Unassembled WGS sequence"/>
</dbReference>
<evidence type="ECO:0000313" key="2">
    <source>
        <dbReference type="EMBL" id="GLI94278.1"/>
    </source>
</evidence>
<organism evidence="2 3">
    <name type="scientific">Methylocystis echinoides</name>
    <dbReference type="NCBI Taxonomy" id="29468"/>
    <lineage>
        <taxon>Bacteria</taxon>
        <taxon>Pseudomonadati</taxon>
        <taxon>Pseudomonadota</taxon>
        <taxon>Alphaproteobacteria</taxon>
        <taxon>Hyphomicrobiales</taxon>
        <taxon>Methylocystaceae</taxon>
        <taxon>Methylocystis</taxon>
    </lineage>
</organism>
<protein>
    <submittedName>
        <fullName evidence="2">Uncharacterized protein</fullName>
    </submittedName>
</protein>
<accession>A0A9W6GWK9</accession>
<dbReference type="EMBL" id="BSEC01000001">
    <property type="protein sequence ID" value="GLI94278.1"/>
    <property type="molecule type" value="Genomic_DNA"/>
</dbReference>
<feature type="compositionally biased region" description="Gly residues" evidence="1">
    <location>
        <begin position="63"/>
        <end position="73"/>
    </location>
</feature>
<name>A0A9W6GWK9_9HYPH</name>
<proteinExistence type="predicted"/>
<dbReference type="AlphaFoldDB" id="A0A9W6GWK9"/>
<reference evidence="2" key="1">
    <citation type="journal article" date="2023" name="Int. J. Syst. Evol. Microbiol.">
        <title>Methylocystis iwaonis sp. nov., a type II methane-oxidizing bacterium from surface soil of a rice paddy field in Japan, and emended description of the genus Methylocystis (ex Whittenbury et al. 1970) Bowman et al. 1993.</title>
        <authorList>
            <person name="Kaise H."/>
            <person name="Sawadogo J.B."/>
            <person name="Alam M.S."/>
            <person name="Ueno C."/>
            <person name="Dianou D."/>
            <person name="Shinjo R."/>
            <person name="Asakawa S."/>
        </authorList>
    </citation>
    <scope>NUCLEOTIDE SEQUENCE</scope>
    <source>
        <strain evidence="2">LMG27198</strain>
    </source>
</reference>
<feature type="region of interest" description="Disordered" evidence="1">
    <location>
        <begin position="58"/>
        <end position="82"/>
    </location>
</feature>
<keyword evidence="3" id="KW-1185">Reference proteome</keyword>
<sequence length="98" mass="10104">MAEINVAEVDRDLFGVAALFAQPVSVSHAISTILMDGIWMVLASNSRVFCAAQPGTNKAHARAGGGKGGGKGGVKGRVKGASRPRGCDAVIFWAFSET</sequence>
<comment type="caution">
    <text evidence="2">The sequence shown here is derived from an EMBL/GenBank/DDBJ whole genome shotgun (WGS) entry which is preliminary data.</text>
</comment>